<organism evidence="8 9">
    <name type="scientific">Pseudooceanicola albus</name>
    <dbReference type="NCBI Taxonomy" id="2692189"/>
    <lineage>
        <taxon>Bacteria</taxon>
        <taxon>Pseudomonadati</taxon>
        <taxon>Pseudomonadota</taxon>
        <taxon>Alphaproteobacteria</taxon>
        <taxon>Rhodobacterales</taxon>
        <taxon>Paracoccaceae</taxon>
        <taxon>Pseudooceanicola</taxon>
    </lineage>
</organism>
<evidence type="ECO:0000256" key="3">
    <source>
        <dbReference type="ARBA" id="ARBA00023015"/>
    </source>
</evidence>
<proteinExistence type="predicted"/>
<dbReference type="GO" id="GO:0005829">
    <property type="term" value="C:cytosol"/>
    <property type="evidence" value="ECO:0007669"/>
    <property type="project" value="TreeGrafter"/>
</dbReference>
<keyword evidence="2" id="KW-0902">Two-component regulatory system</keyword>
<dbReference type="PANTHER" id="PTHR48111:SF1">
    <property type="entry name" value="TWO-COMPONENT RESPONSE REGULATOR ORR33"/>
    <property type="match status" value="1"/>
</dbReference>
<keyword evidence="5" id="KW-0804">Transcription</keyword>
<dbReference type="Pfam" id="PF00072">
    <property type="entry name" value="Response_reg"/>
    <property type="match status" value="1"/>
</dbReference>
<dbReference type="GO" id="GO:0000156">
    <property type="term" value="F:phosphorelay response regulator activity"/>
    <property type="evidence" value="ECO:0007669"/>
    <property type="project" value="TreeGrafter"/>
</dbReference>
<name>A0A6L7G697_9RHOB</name>
<keyword evidence="4" id="KW-0238">DNA-binding</keyword>
<dbReference type="PROSITE" id="PS50110">
    <property type="entry name" value="RESPONSE_REGULATORY"/>
    <property type="match status" value="1"/>
</dbReference>
<keyword evidence="9" id="KW-1185">Reference proteome</keyword>
<dbReference type="RefSeq" id="WP_160895327.1">
    <property type="nucleotide sequence ID" value="NZ_WUMU01000017.1"/>
</dbReference>
<dbReference type="InterPro" id="IPR011006">
    <property type="entry name" value="CheY-like_superfamily"/>
</dbReference>
<evidence type="ECO:0000259" key="7">
    <source>
        <dbReference type="PROSITE" id="PS50110"/>
    </source>
</evidence>
<dbReference type="SUPFAM" id="SSF52172">
    <property type="entry name" value="CheY-like"/>
    <property type="match status" value="1"/>
</dbReference>
<dbReference type="GO" id="GO:0032993">
    <property type="term" value="C:protein-DNA complex"/>
    <property type="evidence" value="ECO:0007669"/>
    <property type="project" value="TreeGrafter"/>
</dbReference>
<dbReference type="Gene3D" id="3.40.50.2300">
    <property type="match status" value="1"/>
</dbReference>
<evidence type="ECO:0000256" key="4">
    <source>
        <dbReference type="ARBA" id="ARBA00023125"/>
    </source>
</evidence>
<evidence type="ECO:0000256" key="1">
    <source>
        <dbReference type="ARBA" id="ARBA00022553"/>
    </source>
</evidence>
<dbReference type="InterPro" id="IPR039420">
    <property type="entry name" value="WalR-like"/>
</dbReference>
<accession>A0A6L7G697</accession>
<dbReference type="InterPro" id="IPR001789">
    <property type="entry name" value="Sig_transdc_resp-reg_receiver"/>
</dbReference>
<dbReference type="GO" id="GO:0000976">
    <property type="term" value="F:transcription cis-regulatory region binding"/>
    <property type="evidence" value="ECO:0007669"/>
    <property type="project" value="TreeGrafter"/>
</dbReference>
<feature type="domain" description="Response regulatory" evidence="7">
    <location>
        <begin position="3"/>
        <end position="119"/>
    </location>
</feature>
<evidence type="ECO:0000313" key="8">
    <source>
        <dbReference type="EMBL" id="MXN19202.1"/>
    </source>
</evidence>
<evidence type="ECO:0000256" key="2">
    <source>
        <dbReference type="ARBA" id="ARBA00023012"/>
    </source>
</evidence>
<protein>
    <submittedName>
        <fullName evidence="8">Response regulator</fullName>
    </submittedName>
</protein>
<dbReference type="CDD" id="cd00156">
    <property type="entry name" value="REC"/>
    <property type="match status" value="1"/>
</dbReference>
<keyword evidence="1 6" id="KW-0597">Phosphoprotein</keyword>
<dbReference type="PANTHER" id="PTHR48111">
    <property type="entry name" value="REGULATOR OF RPOS"/>
    <property type="match status" value="1"/>
</dbReference>
<dbReference type="AlphaFoldDB" id="A0A6L7G697"/>
<feature type="modified residue" description="4-aspartylphosphate" evidence="6">
    <location>
        <position position="52"/>
    </location>
</feature>
<dbReference type="Proteomes" id="UP000477911">
    <property type="component" value="Unassembled WGS sequence"/>
</dbReference>
<dbReference type="EMBL" id="WUMU01000017">
    <property type="protein sequence ID" value="MXN19202.1"/>
    <property type="molecule type" value="Genomic_DNA"/>
</dbReference>
<gene>
    <name evidence="8" type="ORF">GR170_15275</name>
</gene>
<comment type="caution">
    <text evidence="8">The sequence shown here is derived from an EMBL/GenBank/DDBJ whole genome shotgun (WGS) entry which is preliminary data.</text>
</comment>
<evidence type="ECO:0000313" key="9">
    <source>
        <dbReference type="Proteomes" id="UP000477911"/>
    </source>
</evidence>
<sequence length="121" mass="13139">MARILIADDDPDYVAVFTDGLEALGHDVDSVSSGQEVLPLLRQKSFDVIFLDVVMSGGGAISVLHQIRAEFSDLPVVIITGRPELIDSPLFVSGLRLAQARMHKTATLRQLDEVVRTLTPA</sequence>
<evidence type="ECO:0000256" key="6">
    <source>
        <dbReference type="PROSITE-ProRule" id="PRU00169"/>
    </source>
</evidence>
<dbReference type="GO" id="GO:0006355">
    <property type="term" value="P:regulation of DNA-templated transcription"/>
    <property type="evidence" value="ECO:0007669"/>
    <property type="project" value="TreeGrafter"/>
</dbReference>
<keyword evidence="3" id="KW-0805">Transcription regulation</keyword>
<dbReference type="SMART" id="SM00448">
    <property type="entry name" value="REC"/>
    <property type="match status" value="1"/>
</dbReference>
<reference evidence="8 9" key="1">
    <citation type="submission" date="2019-12" db="EMBL/GenBank/DDBJ databases">
        <authorList>
            <person name="Li M."/>
        </authorList>
    </citation>
    <scope>NUCLEOTIDE SEQUENCE [LARGE SCALE GENOMIC DNA]</scope>
    <source>
        <strain evidence="8 9">GBMRC 2024</strain>
    </source>
</reference>
<evidence type="ECO:0000256" key="5">
    <source>
        <dbReference type="ARBA" id="ARBA00023163"/>
    </source>
</evidence>